<organism evidence="6 7">
    <name type="scientific">Slackia heliotrinireducens (strain ATCC 29202 / DSM 20476 / NCTC 11029 / RHS 1)</name>
    <name type="common">Peptococcus heliotrinreducens</name>
    <dbReference type="NCBI Taxonomy" id="471855"/>
    <lineage>
        <taxon>Bacteria</taxon>
        <taxon>Bacillati</taxon>
        <taxon>Actinomycetota</taxon>
        <taxon>Coriobacteriia</taxon>
        <taxon>Eggerthellales</taxon>
        <taxon>Eggerthellaceae</taxon>
        <taxon>Slackia</taxon>
    </lineage>
</organism>
<dbReference type="STRING" id="471855.Shel_00820"/>
<evidence type="ECO:0000259" key="5">
    <source>
        <dbReference type="PROSITE" id="PS50043"/>
    </source>
</evidence>
<dbReference type="InterPro" id="IPR016032">
    <property type="entry name" value="Sig_transdc_resp-reg_C-effctor"/>
</dbReference>
<evidence type="ECO:0000256" key="1">
    <source>
        <dbReference type="ARBA" id="ARBA00023015"/>
    </source>
</evidence>
<dbReference type="eggNOG" id="COG2197">
    <property type="taxonomic scope" value="Bacteria"/>
</dbReference>
<dbReference type="EMBL" id="CP001684">
    <property type="protein sequence ID" value="ACV21156.1"/>
    <property type="molecule type" value="Genomic_DNA"/>
</dbReference>
<gene>
    <name evidence="6" type="ordered locus">Shel_00820</name>
</gene>
<dbReference type="PANTHER" id="PTHR44688">
    <property type="entry name" value="DNA-BINDING TRANSCRIPTIONAL ACTIVATOR DEVR_DOSR"/>
    <property type="match status" value="1"/>
</dbReference>
<dbReference type="PROSITE" id="PS00622">
    <property type="entry name" value="HTH_LUXR_1"/>
    <property type="match status" value="1"/>
</dbReference>
<feature type="transmembrane region" description="Helical" evidence="4">
    <location>
        <begin position="6"/>
        <end position="29"/>
    </location>
</feature>
<dbReference type="Proteomes" id="UP000002026">
    <property type="component" value="Chromosome"/>
</dbReference>
<dbReference type="PRINTS" id="PR00038">
    <property type="entry name" value="HTHLUXR"/>
</dbReference>
<dbReference type="PANTHER" id="PTHR44688:SF16">
    <property type="entry name" value="DNA-BINDING TRANSCRIPTIONAL ACTIVATOR DEVR_DOSR"/>
    <property type="match status" value="1"/>
</dbReference>
<protein>
    <submittedName>
        <fullName evidence="6">Response regulator containing a CheY-like receiver domain and an HTH DNA-binding domain</fullName>
    </submittedName>
</protein>
<dbReference type="PROSITE" id="PS50043">
    <property type="entry name" value="HTH_LUXR_2"/>
    <property type="match status" value="1"/>
</dbReference>
<evidence type="ECO:0000256" key="3">
    <source>
        <dbReference type="ARBA" id="ARBA00023163"/>
    </source>
</evidence>
<keyword evidence="4" id="KW-0472">Membrane</keyword>
<dbReference type="HOGENOM" id="CLU_056909_0_0_11"/>
<evidence type="ECO:0000313" key="7">
    <source>
        <dbReference type="Proteomes" id="UP000002026"/>
    </source>
</evidence>
<dbReference type="GO" id="GO:0003677">
    <property type="term" value="F:DNA binding"/>
    <property type="evidence" value="ECO:0007669"/>
    <property type="project" value="UniProtKB-KW"/>
</dbReference>
<dbReference type="InterPro" id="IPR036388">
    <property type="entry name" value="WH-like_DNA-bd_sf"/>
</dbReference>
<dbReference type="Gene3D" id="1.10.10.10">
    <property type="entry name" value="Winged helix-like DNA-binding domain superfamily/Winged helix DNA-binding domain"/>
    <property type="match status" value="1"/>
</dbReference>
<keyword evidence="7" id="KW-1185">Reference proteome</keyword>
<dbReference type="CDD" id="cd06170">
    <property type="entry name" value="LuxR_C_like"/>
    <property type="match status" value="1"/>
</dbReference>
<keyword evidence="3" id="KW-0804">Transcription</keyword>
<evidence type="ECO:0000256" key="2">
    <source>
        <dbReference type="ARBA" id="ARBA00023125"/>
    </source>
</evidence>
<feature type="transmembrane region" description="Helical" evidence="4">
    <location>
        <begin position="107"/>
        <end position="128"/>
    </location>
</feature>
<dbReference type="SUPFAM" id="SSF46894">
    <property type="entry name" value="C-terminal effector domain of the bipartite response regulators"/>
    <property type="match status" value="1"/>
</dbReference>
<feature type="transmembrane region" description="Helical" evidence="4">
    <location>
        <begin position="76"/>
        <end position="95"/>
    </location>
</feature>
<name>C7N0S8_SLAHD</name>
<dbReference type="SMART" id="SM00421">
    <property type="entry name" value="HTH_LUXR"/>
    <property type="match status" value="1"/>
</dbReference>
<dbReference type="AlphaFoldDB" id="C7N0S8"/>
<dbReference type="GO" id="GO:0006355">
    <property type="term" value="P:regulation of DNA-templated transcription"/>
    <property type="evidence" value="ECO:0007669"/>
    <property type="project" value="InterPro"/>
</dbReference>
<evidence type="ECO:0000256" key="4">
    <source>
        <dbReference type="SAM" id="Phobius"/>
    </source>
</evidence>
<accession>C7N0S8</accession>
<dbReference type="RefSeq" id="WP_012797267.1">
    <property type="nucleotide sequence ID" value="NC_013165.1"/>
</dbReference>
<proteinExistence type="predicted"/>
<keyword evidence="4" id="KW-1133">Transmembrane helix</keyword>
<feature type="transmembrane region" description="Helical" evidence="4">
    <location>
        <begin position="140"/>
        <end position="156"/>
    </location>
</feature>
<dbReference type="KEGG" id="shi:Shel_00820"/>
<dbReference type="InterPro" id="IPR000792">
    <property type="entry name" value="Tscrpt_reg_LuxR_C"/>
</dbReference>
<feature type="transmembrane region" description="Helical" evidence="4">
    <location>
        <begin position="36"/>
        <end position="56"/>
    </location>
</feature>
<keyword evidence="1" id="KW-0805">Transcription regulation</keyword>
<sequence>MGYIMLFYYSLTILLSIALTSAISLSSYFVTRRKTFLYLTITFVAYFFDCSIPFQHDFLTPQVTLETPSFWDISTPYTFLTTGAIFLQAMWLAVCQYIDERRPAVRFGPIVAFIVLSVGALVLTDNIRWREFLYFNTRELLLFWMLGYLGYVYISHRNDAIHDALSRYVRAYFVALLLVVAIVVENVYIQLIFDPGDIPDTAWFFAERSIAENALMLYVASHVFRTCWKMLSLRFEQPPERSDAPMSESIDRVMPMYAKRNNLSKRETEVLALIVMGKDNQNIASEMTLSLNTVKVHVHNILKKTGQQNRQALIRDFWKN</sequence>
<keyword evidence="4" id="KW-0812">Transmembrane</keyword>
<reference evidence="6 7" key="1">
    <citation type="journal article" date="2009" name="Stand. Genomic Sci.">
        <title>Complete genome sequence of Slackia heliotrinireducens type strain (RHS 1).</title>
        <authorList>
            <person name="Pukall R."/>
            <person name="Lapidus A."/>
            <person name="Nolan M."/>
            <person name="Copeland A."/>
            <person name="Glavina Del Rio T."/>
            <person name="Lucas S."/>
            <person name="Chen F."/>
            <person name="Tice H."/>
            <person name="Cheng J.F."/>
            <person name="Chertkov O."/>
            <person name="Bruce D."/>
            <person name="Goodwin L."/>
            <person name="Kuske C."/>
            <person name="Brettin T."/>
            <person name="Detter J.C."/>
            <person name="Han C."/>
            <person name="Pitluck S."/>
            <person name="Pati A."/>
            <person name="Mavrommatis K."/>
            <person name="Ivanova N."/>
            <person name="Ovchinnikova G."/>
            <person name="Chen A."/>
            <person name="Palaniappan K."/>
            <person name="Schneider S."/>
            <person name="Rohde M."/>
            <person name="Chain P."/>
            <person name="D'haeseleer P."/>
            <person name="Goker M."/>
            <person name="Bristow J."/>
            <person name="Eisen J.A."/>
            <person name="Markowitz V."/>
            <person name="Kyrpides N.C."/>
            <person name="Klenk H.P."/>
            <person name="Hugenholtz P."/>
        </authorList>
    </citation>
    <scope>NUCLEOTIDE SEQUENCE [LARGE SCALE GENOMIC DNA]</scope>
    <source>
        <strain evidence="7">ATCC 29202 / DSM 20476 / NCTC 11029 / RHS 1</strain>
    </source>
</reference>
<feature type="domain" description="HTH luxR-type" evidence="5">
    <location>
        <begin position="256"/>
        <end position="320"/>
    </location>
</feature>
<keyword evidence="2 6" id="KW-0238">DNA-binding</keyword>
<dbReference type="Pfam" id="PF00196">
    <property type="entry name" value="GerE"/>
    <property type="match status" value="1"/>
</dbReference>
<evidence type="ECO:0000313" key="6">
    <source>
        <dbReference type="EMBL" id="ACV21156.1"/>
    </source>
</evidence>
<feature type="transmembrane region" description="Helical" evidence="4">
    <location>
        <begin position="168"/>
        <end position="189"/>
    </location>
</feature>